<evidence type="ECO:0000313" key="6">
    <source>
        <dbReference type="Proteomes" id="UP000264006"/>
    </source>
</evidence>
<name>A0A346Y5J3_9ACTN</name>
<proteinExistence type="predicted"/>
<keyword evidence="1" id="KW-0328">Glycosyltransferase</keyword>
<dbReference type="GO" id="GO:1901137">
    <property type="term" value="P:carbohydrate derivative biosynthetic process"/>
    <property type="evidence" value="ECO:0007669"/>
    <property type="project" value="UniProtKB-ARBA"/>
</dbReference>
<dbReference type="RefSeq" id="WP_114593875.1">
    <property type="nucleotide sequence ID" value="NZ_CP031165.1"/>
</dbReference>
<keyword evidence="2 5" id="KW-0808">Transferase</keyword>
<dbReference type="AlphaFoldDB" id="A0A346Y5J3"/>
<feature type="domain" description="Glycosyltransferase subfamily 4-like N-terminal" evidence="4">
    <location>
        <begin position="14"/>
        <end position="178"/>
    </location>
</feature>
<dbReference type="OrthoDB" id="9802525at2"/>
<sequence>MRVAIVTESFLPTVNGVSNSVARVTEELEIAGHEVLIVAPGKGPDRFSDSRVVRTAAMPLPGYQAIPVGMPTTRTYADLAAFAPDVMHIGGPVALGAWGLSAARRLGVPSVALYQTDFPRFARHYKVGAAEGLAWRWLRRIHSMAEVTLAPSSAAAWDLRRNGVPRVRLWGRGVDADRFHPCRRDEVLRAELAPEGEMLVGYVGRLAPEKNVSLLRALKGLPGVRLVVVGDGPDRQALQRALPRAHFTGYKGGVELSKLFASLDVFVHTGAHETFCQTIQEALSSGVPVIGPAVGGPLDLIRHGSNGLLYRPGDRRALRRAVAQLSGDRAGRDAMAARTRPGVVGRTWSALTQQLVGHYAQAMVGFTPEDAMAPPVPSVVGL</sequence>
<dbReference type="PANTHER" id="PTHR45947">
    <property type="entry name" value="SULFOQUINOVOSYL TRANSFERASE SQD2"/>
    <property type="match status" value="1"/>
</dbReference>
<reference evidence="5 6" key="1">
    <citation type="submission" date="2018-09" db="EMBL/GenBank/DDBJ databases">
        <title>Complete genome sequence of Euzebya sp. DY32-46 isolated from seawater of Pacific Ocean.</title>
        <authorList>
            <person name="Xu L."/>
            <person name="Wu Y.-H."/>
            <person name="Xu X.-W."/>
        </authorList>
    </citation>
    <scope>NUCLEOTIDE SEQUENCE [LARGE SCALE GENOMIC DNA]</scope>
    <source>
        <strain evidence="5 6">DY32-46</strain>
    </source>
</reference>
<keyword evidence="6" id="KW-1185">Reference proteome</keyword>
<feature type="domain" description="Glycosyl transferase family 1" evidence="3">
    <location>
        <begin position="186"/>
        <end position="339"/>
    </location>
</feature>
<dbReference type="InterPro" id="IPR028098">
    <property type="entry name" value="Glyco_trans_4-like_N"/>
</dbReference>
<protein>
    <submittedName>
        <fullName evidence="5">Glycosyl transferase</fullName>
    </submittedName>
</protein>
<dbReference type="Proteomes" id="UP000264006">
    <property type="component" value="Chromosome"/>
</dbReference>
<organism evidence="5 6">
    <name type="scientific">Euzebya pacifica</name>
    <dbReference type="NCBI Taxonomy" id="1608957"/>
    <lineage>
        <taxon>Bacteria</taxon>
        <taxon>Bacillati</taxon>
        <taxon>Actinomycetota</taxon>
        <taxon>Nitriliruptoria</taxon>
        <taxon>Euzebyales</taxon>
    </lineage>
</organism>
<dbReference type="CDD" id="cd03814">
    <property type="entry name" value="GT4-like"/>
    <property type="match status" value="1"/>
</dbReference>
<dbReference type="GO" id="GO:0016758">
    <property type="term" value="F:hexosyltransferase activity"/>
    <property type="evidence" value="ECO:0007669"/>
    <property type="project" value="TreeGrafter"/>
</dbReference>
<dbReference type="PANTHER" id="PTHR45947:SF3">
    <property type="entry name" value="SULFOQUINOVOSYL TRANSFERASE SQD2"/>
    <property type="match status" value="1"/>
</dbReference>
<evidence type="ECO:0000256" key="1">
    <source>
        <dbReference type="ARBA" id="ARBA00022676"/>
    </source>
</evidence>
<evidence type="ECO:0000256" key="2">
    <source>
        <dbReference type="ARBA" id="ARBA00022679"/>
    </source>
</evidence>
<gene>
    <name evidence="5" type="ORF">DVS28_a5084</name>
</gene>
<accession>A0A346Y5J3</accession>
<evidence type="ECO:0000259" key="4">
    <source>
        <dbReference type="Pfam" id="PF13439"/>
    </source>
</evidence>
<evidence type="ECO:0000259" key="3">
    <source>
        <dbReference type="Pfam" id="PF00534"/>
    </source>
</evidence>
<dbReference type="EMBL" id="CP031165">
    <property type="protein sequence ID" value="AXV09740.1"/>
    <property type="molecule type" value="Genomic_DNA"/>
</dbReference>
<dbReference type="SUPFAM" id="SSF53756">
    <property type="entry name" value="UDP-Glycosyltransferase/glycogen phosphorylase"/>
    <property type="match status" value="1"/>
</dbReference>
<dbReference type="KEGG" id="euz:DVS28_a5084"/>
<evidence type="ECO:0000313" key="5">
    <source>
        <dbReference type="EMBL" id="AXV09740.1"/>
    </source>
</evidence>
<dbReference type="Pfam" id="PF00534">
    <property type="entry name" value="Glycos_transf_1"/>
    <property type="match status" value="1"/>
</dbReference>
<dbReference type="InterPro" id="IPR001296">
    <property type="entry name" value="Glyco_trans_1"/>
</dbReference>
<dbReference type="Pfam" id="PF13439">
    <property type="entry name" value="Glyco_transf_4"/>
    <property type="match status" value="1"/>
</dbReference>
<dbReference type="InterPro" id="IPR050194">
    <property type="entry name" value="Glycosyltransferase_grp1"/>
</dbReference>
<dbReference type="Gene3D" id="3.40.50.2000">
    <property type="entry name" value="Glycogen Phosphorylase B"/>
    <property type="match status" value="2"/>
</dbReference>